<dbReference type="PANTHER" id="PTHR14222">
    <property type="entry name" value="CONDENSIN"/>
    <property type="match status" value="1"/>
</dbReference>
<reference evidence="4" key="1">
    <citation type="submission" date="2022-11" db="UniProtKB">
        <authorList>
            <consortium name="WormBaseParasite"/>
        </authorList>
    </citation>
    <scope>IDENTIFICATION</scope>
</reference>
<dbReference type="GO" id="GO:0007076">
    <property type="term" value="P:mitotic chromosome condensation"/>
    <property type="evidence" value="ECO:0007669"/>
    <property type="project" value="InterPro"/>
</dbReference>
<organism evidence="3 4">
    <name type="scientific">Plectus sambesii</name>
    <dbReference type="NCBI Taxonomy" id="2011161"/>
    <lineage>
        <taxon>Eukaryota</taxon>
        <taxon>Metazoa</taxon>
        <taxon>Ecdysozoa</taxon>
        <taxon>Nematoda</taxon>
        <taxon>Chromadorea</taxon>
        <taxon>Plectida</taxon>
        <taxon>Plectina</taxon>
        <taxon>Plectoidea</taxon>
        <taxon>Plectidae</taxon>
        <taxon>Plectus</taxon>
    </lineage>
</organism>
<name>A0A914UMB3_9BILA</name>
<evidence type="ECO:0000313" key="4">
    <source>
        <dbReference type="WBParaSite" id="PSAMB.scaffold11006size3667.g33791.t1"/>
    </source>
</evidence>
<dbReference type="InterPro" id="IPR026971">
    <property type="entry name" value="CND1/NCAPD3"/>
</dbReference>
<protein>
    <submittedName>
        <fullName evidence="4">Condensin complex subunit 1 N-terminal domain-containing protein</fullName>
    </submittedName>
</protein>
<dbReference type="Pfam" id="PF12922">
    <property type="entry name" value="Cnd1_N"/>
    <property type="match status" value="1"/>
</dbReference>
<evidence type="ECO:0000313" key="3">
    <source>
        <dbReference type="Proteomes" id="UP000887566"/>
    </source>
</evidence>
<dbReference type="GO" id="GO:0000796">
    <property type="term" value="C:condensin complex"/>
    <property type="evidence" value="ECO:0007669"/>
    <property type="project" value="TreeGrafter"/>
</dbReference>
<accession>A0A914UMB3</accession>
<evidence type="ECO:0000259" key="2">
    <source>
        <dbReference type="Pfam" id="PF12922"/>
    </source>
</evidence>
<dbReference type="InterPro" id="IPR016024">
    <property type="entry name" value="ARM-type_fold"/>
</dbReference>
<feature type="domain" description="Condensin complex subunit 1 N-terminal" evidence="2">
    <location>
        <begin position="31"/>
        <end position="219"/>
    </location>
</feature>
<keyword evidence="1" id="KW-0226">DNA condensation</keyword>
<dbReference type="GO" id="GO:0042393">
    <property type="term" value="F:histone binding"/>
    <property type="evidence" value="ECO:0007669"/>
    <property type="project" value="TreeGrafter"/>
</dbReference>
<dbReference type="GO" id="GO:0010032">
    <property type="term" value="P:meiotic chromosome condensation"/>
    <property type="evidence" value="ECO:0007669"/>
    <property type="project" value="TreeGrafter"/>
</dbReference>
<dbReference type="WBParaSite" id="PSAMB.scaffold11006size3667.g33791.t1">
    <property type="protein sequence ID" value="PSAMB.scaffold11006size3667.g33791.t1"/>
    <property type="gene ID" value="PSAMB.scaffold11006size3667.g33791"/>
</dbReference>
<dbReference type="SUPFAM" id="SSF48371">
    <property type="entry name" value="ARM repeat"/>
    <property type="match status" value="1"/>
</dbReference>
<dbReference type="InterPro" id="IPR024324">
    <property type="entry name" value="Condensin_cplx_su1_N"/>
</dbReference>
<keyword evidence="3" id="KW-1185">Reference proteome</keyword>
<dbReference type="GO" id="GO:0000779">
    <property type="term" value="C:condensed chromosome, centromeric region"/>
    <property type="evidence" value="ECO:0007669"/>
    <property type="project" value="TreeGrafter"/>
</dbReference>
<dbReference type="Gene3D" id="1.25.10.10">
    <property type="entry name" value="Leucine-rich Repeat Variant"/>
    <property type="match status" value="1"/>
</dbReference>
<sequence>AQWQELPEYFDYFFACFRQSDSIDWATQAYAWKLLEKSLKQQRSALQPLLNSVVTTGAIDESLEEDCSAHLQSLQMTVYLMCRMAHNFELEQTRRQKIADGSISGVTKGRRGKVKLSEAHHMPNDGFVHFDWEKQRYGFLETLRRLLALVAVDADGIERIGAVRYLWQPPMLEENFANVIGNVLFKLLENPELIKASGRELLGAIFDNIGLLVRYYGRVKSVGSKLIGLLQQCEYLSLPATSTSPFAEGVGDIVERHGCDILIIELMTELGRIEPSELTREGSSKPYALFIATLAERCPRLMFGALTPITFFLDSDPPTLRCAVLSAFVDIVLKILCGSLKEETDRMQRDRMLARLKDHLMDVNANVRSKAVQLWSRLAEEKQIPLQFLREGLIEEISERLSDKSVMVRKNAVHFLCAFLINNPFGPNLSPDGMQAQRADLIQARKDLSAENPEFDCVREAEKAFEAMEQVVREAVKSAVVKSFADSEERGNLETDEQEMSLHLERLNIEQDAGETVVVRARAGRIDLELPLEECV</sequence>
<evidence type="ECO:0000256" key="1">
    <source>
        <dbReference type="ARBA" id="ARBA00023067"/>
    </source>
</evidence>
<dbReference type="AlphaFoldDB" id="A0A914UMB3"/>
<dbReference type="PANTHER" id="PTHR14222:SF2">
    <property type="entry name" value="CONDENSIN COMPLEX SUBUNIT 1"/>
    <property type="match status" value="1"/>
</dbReference>
<dbReference type="Pfam" id="PF20168">
    <property type="entry name" value="PDS5"/>
    <property type="match status" value="1"/>
</dbReference>
<dbReference type="InterPro" id="IPR011989">
    <property type="entry name" value="ARM-like"/>
</dbReference>
<proteinExistence type="predicted"/>
<dbReference type="Proteomes" id="UP000887566">
    <property type="component" value="Unplaced"/>
</dbReference>